<evidence type="ECO:0000313" key="2">
    <source>
        <dbReference type="EMBL" id="MCY1076652.1"/>
    </source>
</evidence>
<evidence type="ECO:0000256" key="1">
    <source>
        <dbReference type="SAM" id="MobiDB-lite"/>
    </source>
</evidence>
<reference evidence="2 3" key="1">
    <citation type="submission" date="2022-11" db="EMBL/GenBank/DDBJ databases">
        <title>Minimal conservation of predation-associated metabolite biosynthetic gene clusters underscores biosynthetic potential of Myxococcota including descriptions for ten novel species: Archangium lansinium sp. nov., Myxococcus landrumus sp. nov., Nannocystis bai.</title>
        <authorList>
            <person name="Ahearne A."/>
            <person name="Stevens C."/>
            <person name="Phillips K."/>
        </authorList>
    </citation>
    <scope>NUCLEOTIDE SEQUENCE [LARGE SCALE GENOMIC DNA]</scope>
    <source>
        <strain evidence="2 3">MIWBW</strain>
    </source>
</reference>
<protein>
    <recommendedName>
        <fullName evidence="4">Lipoprotein</fullName>
    </recommendedName>
</protein>
<accession>A0ABT4A4V5</accession>
<dbReference type="Proteomes" id="UP001207654">
    <property type="component" value="Unassembled WGS sequence"/>
</dbReference>
<dbReference type="EMBL" id="JAPNKA010000001">
    <property type="protein sequence ID" value="MCY1076652.1"/>
    <property type="molecule type" value="Genomic_DNA"/>
</dbReference>
<comment type="caution">
    <text evidence="2">The sequence shown here is derived from an EMBL/GenBank/DDBJ whole genome shotgun (WGS) entry which is preliminary data.</text>
</comment>
<dbReference type="RefSeq" id="WP_267535530.1">
    <property type="nucleotide sequence ID" value="NZ_JAPNKA010000001.1"/>
</dbReference>
<proteinExistence type="predicted"/>
<organism evidence="2 3">
    <name type="scientific">Archangium lansingense</name>
    <dbReference type="NCBI Taxonomy" id="2995310"/>
    <lineage>
        <taxon>Bacteria</taxon>
        <taxon>Pseudomonadati</taxon>
        <taxon>Myxococcota</taxon>
        <taxon>Myxococcia</taxon>
        <taxon>Myxococcales</taxon>
        <taxon>Cystobacterineae</taxon>
        <taxon>Archangiaceae</taxon>
        <taxon>Archangium</taxon>
    </lineage>
</organism>
<evidence type="ECO:0000313" key="3">
    <source>
        <dbReference type="Proteomes" id="UP001207654"/>
    </source>
</evidence>
<name>A0ABT4A4V5_9BACT</name>
<sequence length="224" mass="23245">MRMLTVRELAHVAAMLSVLVVGVRCAGEPEGEESEHAHLTLEGGLLVAERGALEVCVEVAPTLQGQGEALLGALRGDLAALEDGHPDWEKARYGQAPVKVRLGCPGGAMPSGRLEAKGARVGSGTSAHPSPFRTFVYVLDDAKADEVLGGQQAARARAESLKVGDHLVVDVSTALVVRASALGTSSFQEEWLPTGLGLRPLSAASEPGTADFMPKSYDASGVAK</sequence>
<keyword evidence="3" id="KW-1185">Reference proteome</keyword>
<evidence type="ECO:0008006" key="4">
    <source>
        <dbReference type="Google" id="ProtNLM"/>
    </source>
</evidence>
<feature type="region of interest" description="Disordered" evidence="1">
    <location>
        <begin position="204"/>
        <end position="224"/>
    </location>
</feature>
<gene>
    <name evidence="2" type="ORF">OV287_19425</name>
</gene>